<evidence type="ECO:0000313" key="2">
    <source>
        <dbReference type="EMBL" id="APA00361.1"/>
    </source>
</evidence>
<gene>
    <name evidence="2" type="ORF">BIW12_13515</name>
</gene>
<keyword evidence="3" id="KW-1185">Reference proteome</keyword>
<dbReference type="InterPro" id="IPR000595">
    <property type="entry name" value="cNMP-bd_dom"/>
</dbReference>
<evidence type="ECO:0000313" key="3">
    <source>
        <dbReference type="Proteomes" id="UP000178198"/>
    </source>
</evidence>
<dbReference type="PROSITE" id="PS50042">
    <property type="entry name" value="CNMP_BINDING_3"/>
    <property type="match status" value="1"/>
</dbReference>
<dbReference type="InterPro" id="IPR018490">
    <property type="entry name" value="cNMP-bd_dom_sf"/>
</dbReference>
<sequence length="181" mass="21224">MLTEENINLFKKVARKLELKKSDFFIRENELCNLIGIVESGTLYSYFEDADGDIIVNELYSKNAVVTSYRSFLTEIPSPAFIKAYSNTIIYVVDKELYNELVLEHQFLLLFKKIIEELFVNKCFKETSLVKLKAKERYLELISVRENIEQDFPQHLIASYLKIRAETLSRLKSLDLHQGRK</sequence>
<dbReference type="STRING" id="1306519.BIW12_13515"/>
<dbReference type="Gene3D" id="2.60.120.10">
    <property type="entry name" value="Jelly Rolls"/>
    <property type="match status" value="1"/>
</dbReference>
<dbReference type="OrthoDB" id="663011at2"/>
<dbReference type="AlphaFoldDB" id="A0A1D9PCP0"/>
<accession>A0A1D9PCP0</accession>
<dbReference type="Proteomes" id="UP000178198">
    <property type="component" value="Chromosome"/>
</dbReference>
<reference evidence="2 3" key="1">
    <citation type="submission" date="2016-10" db="EMBL/GenBank/DDBJ databases">
        <title>Complete Genome Sequence of Flavobacterium sp. PK15.</title>
        <authorList>
            <person name="Ekwe A."/>
            <person name="Kim S.B."/>
        </authorList>
    </citation>
    <scope>NUCLEOTIDE SEQUENCE [LARGE SCALE GENOMIC DNA]</scope>
    <source>
        <strain evidence="2 3">PK15</strain>
    </source>
</reference>
<dbReference type="RefSeq" id="WP_071185598.1">
    <property type="nucleotide sequence ID" value="NZ_CP017774.1"/>
</dbReference>
<dbReference type="CDD" id="cd00038">
    <property type="entry name" value="CAP_ED"/>
    <property type="match status" value="1"/>
</dbReference>
<proteinExistence type="predicted"/>
<name>A0A1D9PCP0_9FLAO</name>
<dbReference type="KEGG" id="fcm:BIW12_13515"/>
<protein>
    <recommendedName>
        <fullName evidence="1">Cyclic nucleotide-binding domain-containing protein</fullName>
    </recommendedName>
</protein>
<feature type="domain" description="Cyclic nucleotide-binding" evidence="1">
    <location>
        <begin position="1"/>
        <end position="102"/>
    </location>
</feature>
<dbReference type="InterPro" id="IPR014710">
    <property type="entry name" value="RmlC-like_jellyroll"/>
</dbReference>
<dbReference type="EMBL" id="CP017774">
    <property type="protein sequence ID" value="APA00361.1"/>
    <property type="molecule type" value="Genomic_DNA"/>
</dbReference>
<dbReference type="SUPFAM" id="SSF51206">
    <property type="entry name" value="cAMP-binding domain-like"/>
    <property type="match status" value="1"/>
</dbReference>
<organism evidence="2 3">
    <name type="scientific">Flavobacterium commune</name>
    <dbReference type="NCBI Taxonomy" id="1306519"/>
    <lineage>
        <taxon>Bacteria</taxon>
        <taxon>Pseudomonadati</taxon>
        <taxon>Bacteroidota</taxon>
        <taxon>Flavobacteriia</taxon>
        <taxon>Flavobacteriales</taxon>
        <taxon>Flavobacteriaceae</taxon>
        <taxon>Flavobacterium</taxon>
    </lineage>
</organism>
<evidence type="ECO:0000259" key="1">
    <source>
        <dbReference type="PROSITE" id="PS50042"/>
    </source>
</evidence>